<gene>
    <name evidence="2" type="ORF">KIN20_032729</name>
</gene>
<dbReference type="Proteomes" id="UP001196413">
    <property type="component" value="Unassembled WGS sequence"/>
</dbReference>
<accession>A0AAD5R7L7</accession>
<name>A0AAD5R7L7_PARTN</name>
<organism evidence="2 3">
    <name type="scientific">Parelaphostrongylus tenuis</name>
    <name type="common">Meningeal worm</name>
    <dbReference type="NCBI Taxonomy" id="148309"/>
    <lineage>
        <taxon>Eukaryota</taxon>
        <taxon>Metazoa</taxon>
        <taxon>Ecdysozoa</taxon>
        <taxon>Nematoda</taxon>
        <taxon>Chromadorea</taxon>
        <taxon>Rhabditida</taxon>
        <taxon>Rhabditina</taxon>
        <taxon>Rhabditomorpha</taxon>
        <taxon>Strongyloidea</taxon>
        <taxon>Metastrongylidae</taxon>
        <taxon>Parelaphostrongylus</taxon>
    </lineage>
</organism>
<keyword evidence="3" id="KW-1185">Reference proteome</keyword>
<proteinExistence type="predicted"/>
<feature type="compositionally biased region" description="Basic and acidic residues" evidence="1">
    <location>
        <begin position="124"/>
        <end position="134"/>
    </location>
</feature>
<evidence type="ECO:0000313" key="2">
    <source>
        <dbReference type="EMBL" id="KAJ1370905.1"/>
    </source>
</evidence>
<protein>
    <submittedName>
        <fullName evidence="2">Uncharacterized protein</fullName>
    </submittedName>
</protein>
<dbReference type="EMBL" id="JAHQIW010006871">
    <property type="protein sequence ID" value="KAJ1370905.1"/>
    <property type="molecule type" value="Genomic_DNA"/>
</dbReference>
<sequence length="134" mass="15107">MVCRDLTHGFFEPDPDVCELGISAVSVEVRRHRQLHRLQLQHHDQQYQWPQRASSTNTTVIAITTTTRAITRRKSSDCPSRVFSFTSREFLKMPNDCSLLALSAAQCHSPMPSSFGGETPHTATVDEHVTSRVK</sequence>
<evidence type="ECO:0000256" key="1">
    <source>
        <dbReference type="SAM" id="MobiDB-lite"/>
    </source>
</evidence>
<dbReference type="AlphaFoldDB" id="A0AAD5R7L7"/>
<comment type="caution">
    <text evidence="2">The sequence shown here is derived from an EMBL/GenBank/DDBJ whole genome shotgun (WGS) entry which is preliminary data.</text>
</comment>
<reference evidence="2" key="1">
    <citation type="submission" date="2021-06" db="EMBL/GenBank/DDBJ databases">
        <title>Parelaphostrongylus tenuis whole genome reference sequence.</title>
        <authorList>
            <person name="Garwood T.J."/>
            <person name="Larsen P.A."/>
            <person name="Fountain-Jones N.M."/>
            <person name="Garbe J.R."/>
            <person name="Macchietto M.G."/>
            <person name="Kania S.A."/>
            <person name="Gerhold R.W."/>
            <person name="Richards J.E."/>
            <person name="Wolf T.M."/>
        </authorList>
    </citation>
    <scope>NUCLEOTIDE SEQUENCE</scope>
    <source>
        <strain evidence="2">MNPRO001-30</strain>
        <tissue evidence="2">Meninges</tissue>
    </source>
</reference>
<evidence type="ECO:0000313" key="3">
    <source>
        <dbReference type="Proteomes" id="UP001196413"/>
    </source>
</evidence>
<feature type="region of interest" description="Disordered" evidence="1">
    <location>
        <begin position="112"/>
        <end position="134"/>
    </location>
</feature>